<dbReference type="PANTHER" id="PTHR11626">
    <property type="entry name" value="FARNESYL-DIPHOSPHATE FARNESYLTRANSFERASE"/>
    <property type="match status" value="1"/>
</dbReference>
<dbReference type="GO" id="GO:0051996">
    <property type="term" value="F:squalene synthase [NAD(P)H] activity"/>
    <property type="evidence" value="ECO:0007669"/>
    <property type="project" value="UniProtKB-EC"/>
</dbReference>
<evidence type="ECO:0000313" key="11">
    <source>
        <dbReference type="EMBL" id="CAK7272083.1"/>
    </source>
</evidence>
<dbReference type="InterPro" id="IPR033904">
    <property type="entry name" value="Trans_IPPS_HH"/>
</dbReference>
<keyword evidence="7" id="KW-0756">Sterol biosynthesis</keyword>
<evidence type="ECO:0000256" key="2">
    <source>
        <dbReference type="ARBA" id="ARBA00006251"/>
    </source>
</evidence>
<keyword evidence="12" id="KW-1185">Reference proteome</keyword>
<comment type="cofactor">
    <cofactor evidence="1">
        <name>Mg(2+)</name>
        <dbReference type="ChEBI" id="CHEBI:18420"/>
    </cofactor>
</comment>
<keyword evidence="9" id="KW-0753">Steroid metabolism</keyword>
<evidence type="ECO:0000256" key="8">
    <source>
        <dbReference type="ARBA" id="ARBA00023166"/>
    </source>
</evidence>
<comment type="similarity">
    <text evidence="2">Belongs to the phytoene/squalene synthase family.</text>
</comment>
<dbReference type="Gene3D" id="1.10.600.10">
    <property type="entry name" value="Farnesyl Diphosphate Synthase"/>
    <property type="match status" value="1"/>
</dbReference>
<evidence type="ECO:0000256" key="1">
    <source>
        <dbReference type="ARBA" id="ARBA00001946"/>
    </source>
</evidence>
<evidence type="ECO:0000256" key="9">
    <source>
        <dbReference type="ARBA" id="ARBA00023221"/>
    </source>
</evidence>
<dbReference type="NCBIfam" id="TIGR01559">
    <property type="entry name" value="squal_synth"/>
    <property type="match status" value="1"/>
</dbReference>
<dbReference type="InterPro" id="IPR002060">
    <property type="entry name" value="Squ/phyt_synthse"/>
</dbReference>
<dbReference type="EMBL" id="CAWUOM010000100">
    <property type="protein sequence ID" value="CAK7272083.1"/>
    <property type="molecule type" value="Genomic_DNA"/>
</dbReference>
<comment type="caution">
    <text evidence="11">The sequence shown here is derived from an EMBL/GenBank/DDBJ whole genome shotgun (WGS) entry which is preliminary data.</text>
</comment>
<protein>
    <recommendedName>
        <fullName evidence="3">squalene synthase</fullName>
        <ecNumber evidence="3">2.5.1.21</ecNumber>
    </recommendedName>
</protein>
<accession>A0ABP0DWR7</accession>
<feature type="transmembrane region" description="Helical" evidence="10">
    <location>
        <begin position="421"/>
        <end position="441"/>
    </location>
</feature>
<dbReference type="Proteomes" id="UP001642501">
    <property type="component" value="Unassembled WGS sequence"/>
</dbReference>
<sequence>MPSMGQIAWLLMHPAQLQSIIQWKLWHKPIYVADPSRQSEAERACFEYLDLTSRSFAAVIKELKPELLLPICLFYLVLRAVDTIEDDMTLPNEKKIPLLRNFDSYMEIDGWTFKGNGPNEKDRELLVNFDKVIFELKRMNPAWYAIVRDTTAQMSNGMADYLLNAEHNSNGADTIVEYELYCHYASGLVSKGMTRMFIESNLANPALLERPVLTESMGQFLQKTNIIRDVHEDCMEKRRFWPKEIWSKHVDNWDDMFDMSNPVFRQKALECSSEMVLNALKHADECLFYMAGIRDQSVFNFVAIPQSMAIATLELVFRNPAIFYSHIKITKGDACQLMNESTQNLRVVCDVFRRYLRRIHKKNDPRDPLYTAISLQCSKIEQFIESIFPTQDVKKIQEEQTSTAAVAGAAPADKTMHWSDGMVLIGCMAGMMLIVGGLIAGSP</sequence>
<evidence type="ECO:0000256" key="6">
    <source>
        <dbReference type="ARBA" id="ARBA00022955"/>
    </source>
</evidence>
<evidence type="ECO:0000256" key="7">
    <source>
        <dbReference type="ARBA" id="ARBA00023011"/>
    </source>
</evidence>
<dbReference type="InterPro" id="IPR019845">
    <property type="entry name" value="Squalene/phytoene_synthase_CS"/>
</dbReference>
<gene>
    <name evidence="11" type="primary">ERG9_2</name>
    <name evidence="11" type="ORF">SEPCBS57363_004952</name>
</gene>
<keyword evidence="5 11" id="KW-0808">Transferase</keyword>
<dbReference type="SFLD" id="SFLDS00005">
    <property type="entry name" value="Isoprenoid_Synthase_Type_I"/>
    <property type="match status" value="1"/>
</dbReference>
<proteinExistence type="inferred from homology"/>
<dbReference type="CDD" id="cd00683">
    <property type="entry name" value="Trans_IPPS_HH"/>
    <property type="match status" value="1"/>
</dbReference>
<dbReference type="Pfam" id="PF00494">
    <property type="entry name" value="SQS_PSY"/>
    <property type="match status" value="1"/>
</dbReference>
<keyword evidence="8" id="KW-1207">Sterol metabolism</keyword>
<reference evidence="11 12" key="1">
    <citation type="submission" date="2024-01" db="EMBL/GenBank/DDBJ databases">
        <authorList>
            <person name="Allen C."/>
            <person name="Tagirdzhanova G."/>
        </authorList>
    </citation>
    <scope>NUCLEOTIDE SEQUENCE [LARGE SCALE GENOMIC DNA]</scope>
    <source>
        <strain evidence="11 12">CBS 573.63</strain>
    </source>
</reference>
<evidence type="ECO:0000256" key="10">
    <source>
        <dbReference type="SAM" id="Phobius"/>
    </source>
</evidence>
<keyword evidence="4" id="KW-0444">Lipid biosynthesis</keyword>
<keyword evidence="10" id="KW-0812">Transmembrane</keyword>
<evidence type="ECO:0000256" key="4">
    <source>
        <dbReference type="ARBA" id="ARBA00022516"/>
    </source>
</evidence>
<evidence type="ECO:0000256" key="3">
    <source>
        <dbReference type="ARBA" id="ARBA00012373"/>
    </source>
</evidence>
<dbReference type="InterPro" id="IPR006449">
    <property type="entry name" value="Squal_synth-like"/>
</dbReference>
<dbReference type="EC" id="2.5.1.21" evidence="3"/>
<dbReference type="InterPro" id="IPR008949">
    <property type="entry name" value="Isoprenoid_synthase_dom_sf"/>
</dbReference>
<name>A0ABP0DWR7_9PEZI</name>
<dbReference type="PROSITE" id="PS01045">
    <property type="entry name" value="SQUALEN_PHYTOEN_SYN_2"/>
    <property type="match status" value="1"/>
</dbReference>
<dbReference type="SFLD" id="SFLDG01018">
    <property type="entry name" value="Squalene/Phytoene_Synthase_Lik"/>
    <property type="match status" value="1"/>
</dbReference>
<dbReference type="PANTHER" id="PTHR11626:SF2">
    <property type="entry name" value="SQUALENE SYNTHASE"/>
    <property type="match status" value="1"/>
</dbReference>
<keyword evidence="10" id="KW-0472">Membrane</keyword>
<keyword evidence="6" id="KW-0443">Lipid metabolism</keyword>
<keyword evidence="10" id="KW-1133">Transmembrane helix</keyword>
<evidence type="ECO:0000256" key="5">
    <source>
        <dbReference type="ARBA" id="ARBA00022679"/>
    </source>
</evidence>
<keyword evidence="6" id="KW-0752">Steroid biosynthesis</keyword>
<organism evidence="11 12">
    <name type="scientific">Sporothrix epigloea</name>
    <dbReference type="NCBI Taxonomy" id="1892477"/>
    <lineage>
        <taxon>Eukaryota</taxon>
        <taxon>Fungi</taxon>
        <taxon>Dikarya</taxon>
        <taxon>Ascomycota</taxon>
        <taxon>Pezizomycotina</taxon>
        <taxon>Sordariomycetes</taxon>
        <taxon>Sordariomycetidae</taxon>
        <taxon>Ophiostomatales</taxon>
        <taxon>Ophiostomataceae</taxon>
        <taxon>Sporothrix</taxon>
    </lineage>
</organism>
<dbReference type="SUPFAM" id="SSF48576">
    <property type="entry name" value="Terpenoid synthases"/>
    <property type="match status" value="1"/>
</dbReference>
<dbReference type="InterPro" id="IPR044844">
    <property type="entry name" value="Trans_IPPS_euk-type"/>
</dbReference>
<evidence type="ECO:0000313" key="12">
    <source>
        <dbReference type="Proteomes" id="UP001642501"/>
    </source>
</evidence>